<accession>A0A1F2UPS8</accession>
<feature type="domain" description="DHHA1" evidence="2">
    <location>
        <begin position="237"/>
        <end position="316"/>
    </location>
</feature>
<evidence type="ECO:0000313" key="4">
    <source>
        <dbReference type="Proteomes" id="UP000178086"/>
    </source>
</evidence>
<reference evidence="3 4" key="1">
    <citation type="journal article" date="2016" name="Nat. Commun.">
        <title>Thousands of microbial genomes shed light on interconnected biogeochemical processes in an aquifer system.</title>
        <authorList>
            <person name="Anantharaman K."/>
            <person name="Brown C.T."/>
            <person name="Hug L.A."/>
            <person name="Sharon I."/>
            <person name="Castelle C.J."/>
            <person name="Probst A.J."/>
            <person name="Thomas B.C."/>
            <person name="Singh A."/>
            <person name="Wilkins M.J."/>
            <person name="Karaoz U."/>
            <person name="Brodie E.L."/>
            <person name="Williams K.H."/>
            <person name="Hubbard S.S."/>
            <person name="Banfield J.F."/>
        </authorList>
    </citation>
    <scope>NUCLEOTIDE SEQUENCE [LARGE SCALE GENOMIC DNA]</scope>
</reference>
<dbReference type="InterPro" id="IPR051319">
    <property type="entry name" value="Oligoribo/pAp-PDE_c-di-AMP_PDE"/>
</dbReference>
<sequence>MDKKVLAKAAEALADASSIVITTHIQPDGDALGSILAISRYLKQTGKKVCLTWGEEIRIPAHYQWMSGVDEIVEYGACIEADLLLALDCANEQRLGFIAEKLPLFKTVVNIDHHIDNSAFGTLNVLDFEASASCEIVYDLLKAMGAAIDEVSATLLYTGIVTDTGRFQYSNTTAKTHNTASELISLGVKPNEIFQYIYENMSFTSLKWLGTILERAVFIDESGLVFSYVCDADLKATGASLGDTESFIDYLRAAKEAEVAAILKETPGGKLKVSLRSKGVVDVGSIAREGGGGGHRNAAGLTTDKSLDEAVAWISASISAQAPS</sequence>
<feature type="domain" description="DDH" evidence="1">
    <location>
        <begin position="18"/>
        <end position="160"/>
    </location>
</feature>
<dbReference type="AlphaFoldDB" id="A0A1F2UPS8"/>
<organism evidence="3 4">
    <name type="scientific">Candidatus Aquicultor primus</name>
    <dbReference type="NCBI Taxonomy" id="1797195"/>
    <lineage>
        <taxon>Bacteria</taxon>
        <taxon>Bacillati</taxon>
        <taxon>Actinomycetota</taxon>
        <taxon>Candidatus Aquicultoria</taxon>
        <taxon>Candidatus Aquicultorales</taxon>
        <taxon>Candidatus Aquicultoraceae</taxon>
        <taxon>Candidatus Aquicultor</taxon>
    </lineage>
</organism>
<dbReference type="SUPFAM" id="SSF64182">
    <property type="entry name" value="DHH phosphoesterases"/>
    <property type="match status" value="1"/>
</dbReference>
<gene>
    <name evidence="3" type="ORF">A2074_01775</name>
</gene>
<dbReference type="Gene3D" id="3.10.310.30">
    <property type="match status" value="1"/>
</dbReference>
<dbReference type="PANTHER" id="PTHR47618">
    <property type="entry name" value="BIFUNCTIONAL OLIGORIBONUCLEASE AND PAP PHOSPHATASE NRNA"/>
    <property type="match status" value="1"/>
</dbReference>
<dbReference type="Pfam" id="PF01368">
    <property type="entry name" value="DHH"/>
    <property type="match status" value="1"/>
</dbReference>
<dbReference type="InterPro" id="IPR003156">
    <property type="entry name" value="DHHA1_dom"/>
</dbReference>
<evidence type="ECO:0000259" key="2">
    <source>
        <dbReference type="Pfam" id="PF02272"/>
    </source>
</evidence>
<dbReference type="InterPro" id="IPR001667">
    <property type="entry name" value="DDH_dom"/>
</dbReference>
<dbReference type="EMBL" id="MELI01000076">
    <property type="protein sequence ID" value="OFW33086.1"/>
    <property type="molecule type" value="Genomic_DNA"/>
</dbReference>
<protein>
    <submittedName>
        <fullName evidence="3">Uncharacterized protein</fullName>
    </submittedName>
</protein>
<dbReference type="GO" id="GO:0003676">
    <property type="term" value="F:nucleic acid binding"/>
    <property type="evidence" value="ECO:0007669"/>
    <property type="project" value="InterPro"/>
</dbReference>
<dbReference type="Proteomes" id="UP000178086">
    <property type="component" value="Unassembled WGS sequence"/>
</dbReference>
<dbReference type="PANTHER" id="PTHR47618:SF1">
    <property type="entry name" value="BIFUNCTIONAL OLIGORIBONUCLEASE AND PAP PHOSPHATASE NRNA"/>
    <property type="match status" value="1"/>
</dbReference>
<name>A0A1F2UPS8_9ACTN</name>
<dbReference type="Pfam" id="PF02272">
    <property type="entry name" value="DHHA1"/>
    <property type="match status" value="1"/>
</dbReference>
<evidence type="ECO:0000313" key="3">
    <source>
        <dbReference type="EMBL" id="OFW33086.1"/>
    </source>
</evidence>
<dbReference type="Gene3D" id="3.90.1640.10">
    <property type="entry name" value="inorganic pyrophosphatase (n-terminal core)"/>
    <property type="match status" value="1"/>
</dbReference>
<comment type="caution">
    <text evidence="3">The sequence shown here is derived from an EMBL/GenBank/DDBJ whole genome shotgun (WGS) entry which is preliminary data.</text>
</comment>
<evidence type="ECO:0000259" key="1">
    <source>
        <dbReference type="Pfam" id="PF01368"/>
    </source>
</evidence>
<dbReference type="InterPro" id="IPR038763">
    <property type="entry name" value="DHH_sf"/>
</dbReference>
<proteinExistence type="predicted"/>